<feature type="region of interest" description="Disordered" evidence="1">
    <location>
        <begin position="1"/>
        <end position="23"/>
    </location>
</feature>
<feature type="region of interest" description="Disordered" evidence="1">
    <location>
        <begin position="115"/>
        <end position="135"/>
    </location>
</feature>
<keyword evidence="4" id="KW-1185">Reference proteome</keyword>
<feature type="transmembrane region" description="Helical" evidence="2">
    <location>
        <begin position="55"/>
        <end position="78"/>
    </location>
</feature>
<sequence length="290" mass="31405">MKPEDIDKIFKERLGNTSPTPPLDLWSKLQDRMEDEMPRQSLLTEEKKEEKKSFLWIYSSIAASLSLLLAVGVVFYNIKTTPEISEQLADKDKVLLQESPAYKAPATETLAQAEIKSEKNSETQATEDAAPASSIAEPVEKPATIAKATKAVQQTKAAQVIEAPQPTANVQQAIAATTPVTEKPAETATVVPTGKPVMSSALAVSSDMNARPVEITIKRAATLTVATAEVEESEPSGLDKKARLAKNIFKQARNLANGEQVQLADLGIRADRVALETQIGKQKFSKVINL</sequence>
<proteinExistence type="predicted"/>
<name>A0ABS7CYY0_9BACT</name>
<evidence type="ECO:0000313" key="3">
    <source>
        <dbReference type="EMBL" id="MBW7469073.1"/>
    </source>
</evidence>
<organism evidence="3 4">
    <name type="scientific">Pontibacter aydingkolensis</name>
    <dbReference type="NCBI Taxonomy" id="1911536"/>
    <lineage>
        <taxon>Bacteria</taxon>
        <taxon>Pseudomonadati</taxon>
        <taxon>Bacteroidota</taxon>
        <taxon>Cytophagia</taxon>
        <taxon>Cytophagales</taxon>
        <taxon>Hymenobacteraceae</taxon>
        <taxon>Pontibacter</taxon>
    </lineage>
</organism>
<comment type="caution">
    <text evidence="3">The sequence shown here is derived from an EMBL/GenBank/DDBJ whole genome shotgun (WGS) entry which is preliminary data.</text>
</comment>
<keyword evidence="2" id="KW-1133">Transmembrane helix</keyword>
<dbReference type="Proteomes" id="UP000813018">
    <property type="component" value="Unassembled WGS sequence"/>
</dbReference>
<evidence type="ECO:0000256" key="2">
    <source>
        <dbReference type="SAM" id="Phobius"/>
    </source>
</evidence>
<keyword evidence="2" id="KW-0472">Membrane</keyword>
<evidence type="ECO:0000313" key="4">
    <source>
        <dbReference type="Proteomes" id="UP000813018"/>
    </source>
</evidence>
<protein>
    <submittedName>
        <fullName evidence="3">Uncharacterized protein</fullName>
    </submittedName>
</protein>
<feature type="compositionally biased region" description="Basic and acidic residues" evidence="1">
    <location>
        <begin position="1"/>
        <end position="14"/>
    </location>
</feature>
<evidence type="ECO:0000256" key="1">
    <source>
        <dbReference type="SAM" id="MobiDB-lite"/>
    </source>
</evidence>
<dbReference type="RefSeq" id="WP_219878946.1">
    <property type="nucleotide sequence ID" value="NZ_JAHYXK010000026.1"/>
</dbReference>
<keyword evidence="2" id="KW-0812">Transmembrane</keyword>
<accession>A0ABS7CYY0</accession>
<gene>
    <name evidence="3" type="ORF">K0O23_18515</name>
</gene>
<dbReference type="EMBL" id="JAHYXK010000026">
    <property type="protein sequence ID" value="MBW7469073.1"/>
    <property type="molecule type" value="Genomic_DNA"/>
</dbReference>
<reference evidence="3 4" key="1">
    <citation type="journal article" date="2016" name="Int. J. Syst. Evol. Microbiol.">
        <title>Pontibacter aydingkolensis sp. nov., isolated from soil of a salt lake.</title>
        <authorList>
            <person name="Osman G."/>
            <person name="Zhang T."/>
            <person name="Lou K."/>
            <person name="Gao Y."/>
            <person name="Chang W."/>
            <person name="Lin Q."/>
            <person name="Yang H.M."/>
            <person name="Huo X.D."/>
            <person name="Wang N."/>
        </authorList>
    </citation>
    <scope>NUCLEOTIDE SEQUENCE [LARGE SCALE GENOMIC DNA]</scope>
    <source>
        <strain evidence="3 4">KACC 19255</strain>
    </source>
</reference>